<evidence type="ECO:0000313" key="7">
    <source>
        <dbReference type="Proteomes" id="UP001619911"/>
    </source>
</evidence>
<dbReference type="PROSITE" id="PS50113">
    <property type="entry name" value="PAC"/>
    <property type="match status" value="1"/>
</dbReference>
<dbReference type="InterPro" id="IPR035965">
    <property type="entry name" value="PAS-like_dom_sf"/>
</dbReference>
<comment type="caution">
    <text evidence="6">The sequence shown here is derived from an EMBL/GenBank/DDBJ whole genome shotgun (WGS) entry which is preliminary data.</text>
</comment>
<evidence type="ECO:0000256" key="2">
    <source>
        <dbReference type="ARBA" id="ARBA00029447"/>
    </source>
</evidence>
<reference evidence="6 7" key="1">
    <citation type="submission" date="2023-07" db="EMBL/GenBank/DDBJ databases">
        <title>Bacillus lucianemedeirus sp. nov, a new species isolated from an immunobiological production facility.</title>
        <authorList>
            <person name="Costa L.V."/>
            <person name="Miranda R.V.S.L."/>
            <person name="Brandao M.L.L."/>
            <person name="Reis C.M.F."/>
            <person name="Frazao A.M."/>
            <person name="Cruz F.V."/>
            <person name="Baio P.V.P."/>
            <person name="Veras J.F.C."/>
            <person name="Ramos J.N."/>
            <person name="Vieira V."/>
        </authorList>
    </citation>
    <scope>NUCLEOTIDE SEQUENCE [LARGE SCALE GENOMIC DNA]</scope>
    <source>
        <strain evidence="6 7">B190/17</strain>
    </source>
</reference>
<dbReference type="Pfam" id="PF13426">
    <property type="entry name" value="PAS_9"/>
    <property type="match status" value="1"/>
</dbReference>
<dbReference type="Pfam" id="PF00015">
    <property type="entry name" value="MCPsignal"/>
    <property type="match status" value="1"/>
</dbReference>
<dbReference type="Proteomes" id="UP001619911">
    <property type="component" value="Unassembled WGS sequence"/>
</dbReference>
<dbReference type="NCBIfam" id="TIGR00229">
    <property type="entry name" value="sensory_box"/>
    <property type="match status" value="1"/>
</dbReference>
<dbReference type="Gene3D" id="6.10.250.3200">
    <property type="match status" value="1"/>
</dbReference>
<keyword evidence="7" id="KW-1185">Reference proteome</keyword>
<dbReference type="EMBL" id="JAUIYO010000023">
    <property type="protein sequence ID" value="MFK2827154.1"/>
    <property type="molecule type" value="Genomic_DNA"/>
</dbReference>
<name>A0ABW8IDD7_9BACI</name>
<proteinExistence type="inferred from homology"/>
<keyword evidence="1 3" id="KW-0807">Transducer</keyword>
<evidence type="ECO:0000256" key="3">
    <source>
        <dbReference type="PROSITE-ProRule" id="PRU00284"/>
    </source>
</evidence>
<dbReference type="SUPFAM" id="SSF58104">
    <property type="entry name" value="Methyl-accepting chemotaxis protein (MCP) signaling domain"/>
    <property type="match status" value="1"/>
</dbReference>
<dbReference type="Gene3D" id="3.30.450.20">
    <property type="entry name" value="PAS domain"/>
    <property type="match status" value="1"/>
</dbReference>
<dbReference type="PRINTS" id="PR00260">
    <property type="entry name" value="CHEMTRNSDUCR"/>
</dbReference>
<evidence type="ECO:0000256" key="1">
    <source>
        <dbReference type="ARBA" id="ARBA00023224"/>
    </source>
</evidence>
<dbReference type="InterPro" id="IPR000700">
    <property type="entry name" value="PAS-assoc_C"/>
</dbReference>
<dbReference type="SMART" id="SM00283">
    <property type="entry name" value="MA"/>
    <property type="match status" value="1"/>
</dbReference>
<dbReference type="PROSITE" id="PS50111">
    <property type="entry name" value="CHEMOTAXIS_TRANSDUC_2"/>
    <property type="match status" value="1"/>
</dbReference>
<protein>
    <submittedName>
        <fullName evidence="6">Methyl-accepting chemotaxis protein</fullName>
    </submittedName>
</protein>
<feature type="domain" description="Methyl-accepting transducer" evidence="4">
    <location>
        <begin position="160"/>
        <end position="284"/>
    </location>
</feature>
<gene>
    <name evidence="6" type="ORF">QYG89_16145</name>
</gene>
<dbReference type="PANTHER" id="PTHR32089:SF112">
    <property type="entry name" value="LYSOZYME-LIKE PROTEIN-RELATED"/>
    <property type="match status" value="1"/>
</dbReference>
<evidence type="ECO:0000313" key="6">
    <source>
        <dbReference type="EMBL" id="MFK2827154.1"/>
    </source>
</evidence>
<organism evidence="6 7">
    <name type="scientific">Bacillus lumedeiriae</name>
    <dbReference type="NCBI Taxonomy" id="3058829"/>
    <lineage>
        <taxon>Bacteria</taxon>
        <taxon>Bacillati</taxon>
        <taxon>Bacillota</taxon>
        <taxon>Bacilli</taxon>
        <taxon>Bacillales</taxon>
        <taxon>Bacillaceae</taxon>
        <taxon>Bacillus</taxon>
    </lineage>
</organism>
<accession>A0ABW8IDD7</accession>
<dbReference type="SUPFAM" id="SSF55785">
    <property type="entry name" value="PYP-like sensor domain (PAS domain)"/>
    <property type="match status" value="1"/>
</dbReference>
<comment type="similarity">
    <text evidence="2">Belongs to the methyl-accepting chemotaxis (MCP) protein family.</text>
</comment>
<feature type="domain" description="PAC" evidence="5">
    <location>
        <begin position="96"/>
        <end position="150"/>
    </location>
</feature>
<evidence type="ECO:0000259" key="4">
    <source>
        <dbReference type="PROSITE" id="PS50111"/>
    </source>
</evidence>
<dbReference type="InterPro" id="IPR004089">
    <property type="entry name" value="MCPsignal_dom"/>
</dbReference>
<dbReference type="InterPro" id="IPR004090">
    <property type="entry name" value="Chemotax_Me-accpt_rcpt"/>
</dbReference>
<dbReference type="PANTHER" id="PTHR32089">
    <property type="entry name" value="METHYL-ACCEPTING CHEMOTAXIS PROTEIN MCPB"/>
    <property type="match status" value="1"/>
</dbReference>
<dbReference type="InterPro" id="IPR000014">
    <property type="entry name" value="PAS"/>
</dbReference>
<dbReference type="CDD" id="cd00130">
    <property type="entry name" value="PAS"/>
    <property type="match status" value="1"/>
</dbReference>
<evidence type="ECO:0000259" key="5">
    <source>
        <dbReference type="PROSITE" id="PS50113"/>
    </source>
</evidence>
<sequence>MDYDGWAASRMRDKRMISTSTQVLDETSVLVALESNLAMIEFNLNREVIWVNENFAKTLGYTVNEMKNMRHERFCTMEFRSSEKYVELWNNLSEGEKFQEKIQRVDKERNLLWLEATYIPVRNEEGKVNGILKIATNITERENHTKKIISQLKDMPTELVNIVVANSNEKLQAIESLKKQTDLISEVSKTIRSISSQTNMLALNAAIEAARVGEHGRGFKVVADEVRRLAGNVDHAIKNVDSNVESIIKEVERVSEITDVLQETIIETQSTFNKNIEDFEKVAK</sequence>